<protein>
    <submittedName>
        <fullName evidence="1">Thiopurine S-methyltransferase</fullName>
        <ecNumber evidence="1">2.1.1.67</ecNumber>
    </submittedName>
</protein>
<dbReference type="AlphaFoldDB" id="A0A081PUJ3"/>
<keyword evidence="1" id="KW-0489">Methyltransferase</keyword>
<accession>A0A081PUJ3</accession>
<dbReference type="PATRIC" id="fig|28037.99.peg.68"/>
<comment type="caution">
    <text evidence="1">The sequence shown here is derived from an EMBL/GenBank/DDBJ whole genome shotgun (WGS) entry which is preliminary data.</text>
</comment>
<dbReference type="Proteomes" id="UP000028093">
    <property type="component" value="Unassembled WGS sequence"/>
</dbReference>
<evidence type="ECO:0000313" key="2">
    <source>
        <dbReference type="Proteomes" id="UP000028093"/>
    </source>
</evidence>
<sequence>MGLFNNQERMNRLQAVKATPSQPVQEIEMIVEYFDKTVDSISVTSNLEELEKLVSSSFGTGASMNFPSATPPFSINPRWVKKITYRTK</sequence>
<dbReference type="EMBL" id="JPFT01000001">
    <property type="protein sequence ID" value="KEQ34366.1"/>
    <property type="molecule type" value="Genomic_DNA"/>
</dbReference>
<evidence type="ECO:0000313" key="1">
    <source>
        <dbReference type="EMBL" id="KEQ34366.1"/>
    </source>
</evidence>
<keyword evidence="1" id="KW-0808">Transferase</keyword>
<reference evidence="1 2" key="1">
    <citation type="submission" date="2014-05" db="EMBL/GenBank/DDBJ databases">
        <authorList>
            <person name="Daugherty S.C."/>
            <person name="Tallon L.J."/>
            <person name="Sadzewicz L."/>
            <person name="Kilian M."/>
            <person name="Tettelin H."/>
        </authorList>
    </citation>
    <scope>NUCLEOTIDE SEQUENCE [LARGE SCALE GENOMIC DNA]</scope>
    <source>
        <strain evidence="1 2">SK1126</strain>
    </source>
</reference>
<proteinExistence type="predicted"/>
<dbReference type="GO" id="GO:0008119">
    <property type="term" value="F:thiopurine S-methyltransferase activity"/>
    <property type="evidence" value="ECO:0007669"/>
    <property type="project" value="UniProtKB-EC"/>
</dbReference>
<dbReference type="RefSeq" id="WP_033681019.1">
    <property type="nucleotide sequence ID" value="NZ_JPFT01000001.1"/>
</dbReference>
<organism evidence="1 2">
    <name type="scientific">Streptococcus mitis</name>
    <dbReference type="NCBI Taxonomy" id="28037"/>
    <lineage>
        <taxon>Bacteria</taxon>
        <taxon>Bacillati</taxon>
        <taxon>Bacillota</taxon>
        <taxon>Bacilli</taxon>
        <taxon>Lactobacillales</taxon>
        <taxon>Streptococcaceae</taxon>
        <taxon>Streptococcus</taxon>
        <taxon>Streptococcus mitis group</taxon>
    </lineage>
</organism>
<dbReference type="EC" id="2.1.1.67" evidence="1"/>
<dbReference type="GO" id="GO:0032259">
    <property type="term" value="P:methylation"/>
    <property type="evidence" value="ECO:0007669"/>
    <property type="project" value="UniProtKB-KW"/>
</dbReference>
<name>A0A081PUJ3_STRMT</name>
<gene>
    <name evidence="1" type="ORF">SK1126_0074</name>
</gene>